<keyword evidence="7" id="KW-1185">Reference proteome</keyword>
<comment type="caution">
    <text evidence="6">The sequence shown here is derived from an EMBL/GenBank/DDBJ whole genome shotgun (WGS) entry which is preliminary data.</text>
</comment>
<name>A0A3M6TH67_POCDA</name>
<dbReference type="Pfam" id="PF00021">
    <property type="entry name" value="UPAR_LY6"/>
    <property type="match status" value="3"/>
</dbReference>
<evidence type="ECO:0000256" key="3">
    <source>
        <dbReference type="SAM" id="Phobius"/>
    </source>
</evidence>
<keyword evidence="3" id="KW-0472">Membrane</keyword>
<dbReference type="SUPFAM" id="SSF57302">
    <property type="entry name" value="Snake toxin-like"/>
    <property type="match status" value="3"/>
</dbReference>
<feature type="transmembrane region" description="Helical" evidence="3">
    <location>
        <begin position="262"/>
        <end position="281"/>
    </location>
</feature>
<dbReference type="PANTHER" id="PTHR10036">
    <property type="entry name" value="CD59 GLYCOPROTEIN"/>
    <property type="match status" value="1"/>
</dbReference>
<evidence type="ECO:0000313" key="6">
    <source>
        <dbReference type="EMBL" id="RMX40735.1"/>
    </source>
</evidence>
<gene>
    <name evidence="6" type="ORF">pdam_00015966</name>
</gene>
<feature type="domain" description="UPAR/Ly6" evidence="5">
    <location>
        <begin position="281"/>
        <end position="377"/>
    </location>
</feature>
<dbReference type="AlphaFoldDB" id="A0A3M6TH67"/>
<keyword evidence="1 4" id="KW-0732">Signal</keyword>
<feature type="signal peptide" evidence="4">
    <location>
        <begin position="1"/>
        <end position="22"/>
    </location>
</feature>
<dbReference type="SMART" id="SM00134">
    <property type="entry name" value="LU"/>
    <property type="match status" value="3"/>
</dbReference>
<dbReference type="InterPro" id="IPR016054">
    <property type="entry name" value="LY6_UPA_recep-like"/>
</dbReference>
<dbReference type="PANTHER" id="PTHR10036:SF3">
    <property type="entry name" value="PROTEIN SLEEPLESS-RELATED"/>
    <property type="match status" value="1"/>
</dbReference>
<keyword evidence="2" id="KW-1015">Disulfide bond</keyword>
<feature type="domain" description="UPAR/Ly6" evidence="5">
    <location>
        <begin position="116"/>
        <end position="214"/>
    </location>
</feature>
<dbReference type="InterPro" id="IPR045860">
    <property type="entry name" value="Snake_toxin-like_sf"/>
</dbReference>
<feature type="chain" id="PRO_5018056663" description="UPAR/Ly6 domain-containing protein" evidence="4">
    <location>
        <begin position="23"/>
        <end position="388"/>
    </location>
</feature>
<evidence type="ECO:0000313" key="7">
    <source>
        <dbReference type="Proteomes" id="UP000275408"/>
    </source>
</evidence>
<dbReference type="EMBL" id="RCHS01003581">
    <property type="protein sequence ID" value="RMX40735.1"/>
    <property type="molecule type" value="Genomic_DNA"/>
</dbReference>
<feature type="domain" description="UPAR/Ly6" evidence="5">
    <location>
        <begin position="23"/>
        <end position="112"/>
    </location>
</feature>
<keyword evidence="3" id="KW-0812">Transmembrane</keyword>
<proteinExistence type="predicted"/>
<sequence>MKSMSVFITAVFLGVFISLAMGLNCYICASTSSWDDCEHRNMTCPKLSDRCIKVYLEHSDAEMYKKYCGIVGHCEKKANPTCNAEKVASASECKIDCCEGNLCNGGSKPHANALGLKCYKCESWSSWKDCEKKRTEYTCPDEHNERCHKAIYHHELHMRKTFTKFCAKEDECIKGEHPICLAATTQNATCESYCCEHDLCNMGSYAITSGMLLAACALVSVAVLVSENNFSVFFRAENRLSCCSTETRESCELRSKGNDMNLKLKVVIIVLLAIPYAAFGLNCHKCSSTKSWEECDDKKSSKVTCAGNDVTCYKVHYSTEDKTIQVFAKSCGPKTYCTKTANPVCKVHLGASDCKISCCEEDMCNAASRAGLSGLVMLSGVLVAALCS</sequence>
<protein>
    <recommendedName>
        <fullName evidence="5">UPAR/Ly6 domain-containing protein</fullName>
    </recommendedName>
</protein>
<evidence type="ECO:0000259" key="5">
    <source>
        <dbReference type="SMART" id="SM00134"/>
    </source>
</evidence>
<dbReference type="OrthoDB" id="5988185at2759"/>
<keyword evidence="3" id="KW-1133">Transmembrane helix</keyword>
<accession>A0A3M6TH67</accession>
<reference evidence="6 7" key="1">
    <citation type="journal article" date="2018" name="Sci. Rep.">
        <title>Comparative analysis of the Pocillopora damicornis genome highlights role of immune system in coral evolution.</title>
        <authorList>
            <person name="Cunning R."/>
            <person name="Bay R.A."/>
            <person name="Gillette P."/>
            <person name="Baker A.C."/>
            <person name="Traylor-Knowles N."/>
        </authorList>
    </citation>
    <scope>NUCLEOTIDE SEQUENCE [LARGE SCALE GENOMIC DNA]</scope>
    <source>
        <strain evidence="6">RSMAS</strain>
        <tissue evidence="6">Whole animal</tissue>
    </source>
</reference>
<evidence type="ECO:0000256" key="2">
    <source>
        <dbReference type="ARBA" id="ARBA00023157"/>
    </source>
</evidence>
<organism evidence="6 7">
    <name type="scientific">Pocillopora damicornis</name>
    <name type="common">Cauliflower coral</name>
    <name type="synonym">Millepora damicornis</name>
    <dbReference type="NCBI Taxonomy" id="46731"/>
    <lineage>
        <taxon>Eukaryota</taxon>
        <taxon>Metazoa</taxon>
        <taxon>Cnidaria</taxon>
        <taxon>Anthozoa</taxon>
        <taxon>Hexacorallia</taxon>
        <taxon>Scleractinia</taxon>
        <taxon>Astrocoeniina</taxon>
        <taxon>Pocilloporidae</taxon>
        <taxon>Pocillopora</taxon>
    </lineage>
</organism>
<dbReference type="Gene3D" id="2.10.60.10">
    <property type="entry name" value="CD59"/>
    <property type="match status" value="3"/>
</dbReference>
<evidence type="ECO:0000256" key="4">
    <source>
        <dbReference type="SAM" id="SignalP"/>
    </source>
</evidence>
<dbReference type="Proteomes" id="UP000275408">
    <property type="component" value="Unassembled WGS sequence"/>
</dbReference>
<dbReference type="CDD" id="cd00117">
    <property type="entry name" value="TFP"/>
    <property type="match status" value="2"/>
</dbReference>
<feature type="transmembrane region" description="Helical" evidence="3">
    <location>
        <begin position="202"/>
        <end position="225"/>
    </location>
</feature>
<evidence type="ECO:0000256" key="1">
    <source>
        <dbReference type="ARBA" id="ARBA00022729"/>
    </source>
</evidence>